<keyword evidence="3 6" id="KW-0479">Metal-binding</keyword>
<organism evidence="8 9">
    <name type="scientific">Citrobacter pasteurii</name>
    <dbReference type="NCBI Taxonomy" id="1563222"/>
    <lineage>
        <taxon>Bacteria</taxon>
        <taxon>Pseudomonadati</taxon>
        <taxon>Pseudomonadota</taxon>
        <taxon>Gammaproteobacteria</taxon>
        <taxon>Enterobacterales</taxon>
        <taxon>Enterobacteriaceae</taxon>
        <taxon>Citrobacter</taxon>
    </lineage>
</organism>
<accession>A0A6N6K4V0</accession>
<keyword evidence="6" id="KW-0812">Transmembrane</keyword>
<gene>
    <name evidence="8" type="primary">nrfF</name>
    <name evidence="8" type="ORF">DXF85_14680</name>
</gene>
<protein>
    <recommendedName>
        <fullName evidence="6">Formate-dependent nitrite reductase complex subunit</fullName>
    </recommendedName>
</protein>
<dbReference type="InterPro" id="IPR051263">
    <property type="entry name" value="C-type_cytochrome_biogenesis"/>
</dbReference>
<dbReference type="GO" id="GO:0046872">
    <property type="term" value="F:metal ion binding"/>
    <property type="evidence" value="ECO:0007669"/>
    <property type="project" value="UniProtKB-KW"/>
</dbReference>
<feature type="transmembrane region" description="Helical" evidence="6">
    <location>
        <begin position="37"/>
        <end position="55"/>
    </location>
</feature>
<keyword evidence="6" id="KW-1133">Transmembrane helix</keyword>
<keyword evidence="8" id="KW-0456">Lyase</keyword>
<keyword evidence="6" id="KW-0472">Membrane</keyword>
<evidence type="ECO:0000256" key="2">
    <source>
        <dbReference type="ARBA" id="ARBA00022617"/>
    </source>
</evidence>
<keyword evidence="5 6" id="KW-0408">Iron</keyword>
<dbReference type="InterPro" id="IPR038297">
    <property type="entry name" value="CcmH/CycL/NrfF/Ccl2_sf"/>
</dbReference>
<comment type="similarity">
    <text evidence="1 6">Belongs to the CcmH/CycL/Ccl2/NrfF family.</text>
</comment>
<evidence type="ECO:0000259" key="7">
    <source>
        <dbReference type="Pfam" id="PF03918"/>
    </source>
</evidence>
<dbReference type="PANTHER" id="PTHR47870:SF2">
    <property type="entry name" value="FORMATE-DEPENDENT NITRITE REDUCTASE COMPLEX SUBUNIT NRFF"/>
    <property type="match status" value="1"/>
</dbReference>
<keyword evidence="4 6" id="KW-0732">Signal</keyword>
<reference evidence="8 9" key="1">
    <citation type="submission" date="2018-08" db="EMBL/GenBank/DDBJ databases">
        <title>Complete genomic analysis of a Citrobacter pasteurii isolated from cockles (Cerastoderma edule) containing a new chromosomic qnrB allele.</title>
        <authorList>
            <person name="Rodrigues A."/>
            <person name="Baptista T."/>
            <person name="Quesada A."/>
            <person name="Campos M.J."/>
        </authorList>
    </citation>
    <scope>NUCLEOTIDE SEQUENCE [LARGE SCALE GENOMIC DNA]</scope>
    <source>
        <strain evidence="8 9">BA18</strain>
    </source>
</reference>
<dbReference type="Proteomes" id="UP000468420">
    <property type="component" value="Unassembled WGS sequence"/>
</dbReference>
<comment type="caution">
    <text evidence="8">The sequence shown here is derived from an EMBL/GenBank/DDBJ whole genome shotgun (WGS) entry which is preliminary data.</text>
</comment>
<dbReference type="PANTHER" id="PTHR47870">
    <property type="entry name" value="CYTOCHROME C-TYPE BIOGENESIS PROTEIN CCMH"/>
    <property type="match status" value="1"/>
</dbReference>
<evidence type="ECO:0000313" key="8">
    <source>
        <dbReference type="EMBL" id="KAA1277172.1"/>
    </source>
</evidence>
<evidence type="ECO:0000313" key="9">
    <source>
        <dbReference type="Proteomes" id="UP000468420"/>
    </source>
</evidence>
<dbReference type="AlphaFoldDB" id="A0A6N6K4V0"/>
<evidence type="ECO:0000256" key="3">
    <source>
        <dbReference type="ARBA" id="ARBA00022723"/>
    </source>
</evidence>
<dbReference type="GO" id="GO:0017004">
    <property type="term" value="P:cytochrome complex assembly"/>
    <property type="evidence" value="ECO:0007669"/>
    <property type="project" value="UniProtKB-ARBA"/>
</dbReference>
<dbReference type="CDD" id="cd16378">
    <property type="entry name" value="CcmH_N"/>
    <property type="match status" value="1"/>
</dbReference>
<dbReference type="AntiFam" id="ANF00065">
    <property type="entry name" value="Translation of REP sequence"/>
</dbReference>
<evidence type="ECO:0000256" key="4">
    <source>
        <dbReference type="ARBA" id="ARBA00022729"/>
    </source>
</evidence>
<sequence length="169" mass="18902">MRKSITALPDGGVNALSGLQGAQTVGRISAAPSGRKFLLLTIVLFFITFSTHAQVVDTWTFANPQQQEKALSIASQLRCPQCQNQNLLESNAPVAVSMRHQVYSMVEEGKNEAEITAWMTARYGDFVRYNPPLNEQTLLLWALPCVLLLLVGVAIWRVRSRQRTEEDER</sequence>
<proteinExistence type="inferred from homology"/>
<dbReference type="NCBIfam" id="TIGR03147">
    <property type="entry name" value="cyt_nit_nrfF"/>
    <property type="match status" value="1"/>
</dbReference>
<keyword evidence="2 6" id="KW-0349">Heme</keyword>
<dbReference type="FunFam" id="1.10.8.640:FF:000001">
    <property type="entry name" value="Cytochrome c-type biogenesis protein"/>
    <property type="match status" value="1"/>
</dbReference>
<evidence type="ECO:0000256" key="5">
    <source>
        <dbReference type="ARBA" id="ARBA00023004"/>
    </source>
</evidence>
<dbReference type="GO" id="GO:0005886">
    <property type="term" value="C:plasma membrane"/>
    <property type="evidence" value="ECO:0007669"/>
    <property type="project" value="TreeGrafter"/>
</dbReference>
<evidence type="ECO:0000256" key="1">
    <source>
        <dbReference type="ARBA" id="ARBA00010342"/>
    </source>
</evidence>
<evidence type="ECO:0000256" key="6">
    <source>
        <dbReference type="RuleBase" id="RU364112"/>
    </source>
</evidence>
<name>A0A6N6K4V0_9ENTR</name>
<dbReference type="InterPro" id="IPR017565">
    <property type="entry name" value="For-dep_Cytc_NO2Rdtase_NrfF"/>
</dbReference>
<comment type="function">
    <text evidence="6">Possible subunit of a heme lyase.</text>
</comment>
<dbReference type="Gene3D" id="1.10.8.640">
    <property type="entry name" value="Cytochrome C biogenesis protein"/>
    <property type="match status" value="1"/>
</dbReference>
<dbReference type="Pfam" id="PF03918">
    <property type="entry name" value="CcmH"/>
    <property type="match status" value="1"/>
</dbReference>
<dbReference type="GO" id="GO:0016829">
    <property type="term" value="F:lyase activity"/>
    <property type="evidence" value="ECO:0007669"/>
    <property type="project" value="UniProtKB-KW"/>
</dbReference>
<dbReference type="InterPro" id="IPR005616">
    <property type="entry name" value="CcmH/CycL/Ccl2/NrfF_N"/>
</dbReference>
<feature type="transmembrane region" description="Helical" evidence="6">
    <location>
        <begin position="138"/>
        <end position="156"/>
    </location>
</feature>
<dbReference type="EMBL" id="QRDC01000011">
    <property type="protein sequence ID" value="KAA1277172.1"/>
    <property type="molecule type" value="Genomic_DNA"/>
</dbReference>
<feature type="domain" description="CcmH/CycL/Ccl2/NrfF N-terminal" evidence="7">
    <location>
        <begin position="43"/>
        <end position="167"/>
    </location>
</feature>